<gene>
    <name evidence="1" type="ORF">IHE45_08G067700</name>
</gene>
<evidence type="ECO:0000313" key="1">
    <source>
        <dbReference type="EMBL" id="KAH7674351.1"/>
    </source>
</evidence>
<comment type="caution">
    <text evidence="1">The sequence shown here is derived from an EMBL/GenBank/DDBJ whole genome shotgun (WGS) entry which is preliminary data.</text>
</comment>
<name>A0ACB7VJT6_DIOAL</name>
<keyword evidence="2" id="KW-1185">Reference proteome</keyword>
<reference evidence="2" key="1">
    <citation type="journal article" date="2022" name="Nat. Commun.">
        <title>Chromosome evolution and the genetic basis of agronomically important traits in greater yam.</title>
        <authorList>
            <person name="Bredeson J.V."/>
            <person name="Lyons J.B."/>
            <person name="Oniyinde I.O."/>
            <person name="Okereke N.R."/>
            <person name="Kolade O."/>
            <person name="Nnabue I."/>
            <person name="Nwadili C.O."/>
            <person name="Hribova E."/>
            <person name="Parker M."/>
            <person name="Nwogha J."/>
            <person name="Shu S."/>
            <person name="Carlson J."/>
            <person name="Kariba R."/>
            <person name="Muthemba S."/>
            <person name="Knop K."/>
            <person name="Barton G.J."/>
            <person name="Sherwood A.V."/>
            <person name="Lopez-Montes A."/>
            <person name="Asiedu R."/>
            <person name="Jamnadass R."/>
            <person name="Muchugi A."/>
            <person name="Goodstein D."/>
            <person name="Egesi C.N."/>
            <person name="Featherston J."/>
            <person name="Asfaw A."/>
            <person name="Simpson G.G."/>
            <person name="Dolezel J."/>
            <person name="Hendre P.S."/>
            <person name="Van Deynze A."/>
            <person name="Kumar P.L."/>
            <person name="Obidiegwu J.E."/>
            <person name="Bhattacharjee R."/>
            <person name="Rokhsar D.S."/>
        </authorList>
    </citation>
    <scope>NUCLEOTIDE SEQUENCE [LARGE SCALE GENOMIC DNA]</scope>
    <source>
        <strain evidence="2">cv. TDa95/00328</strain>
    </source>
</reference>
<evidence type="ECO:0000313" key="2">
    <source>
        <dbReference type="Proteomes" id="UP000827976"/>
    </source>
</evidence>
<dbReference type="EMBL" id="CM037018">
    <property type="protein sequence ID" value="KAH7674351.1"/>
    <property type="molecule type" value="Genomic_DNA"/>
</dbReference>
<dbReference type="Proteomes" id="UP000827976">
    <property type="component" value="Chromosome 8"/>
</dbReference>
<proteinExistence type="predicted"/>
<sequence>MPPFLPLFFLFLLTSTTSKPTSPSPSSSSSSSSSPPSSPPSLTSLMSTNHCKLFSSLLSSSSSALSTFQSNIPSGLTVFCPSDSSLSPFLPTFKNLSSDSQLSFLLFHAIPIYNSLQSLRSSNGVVNTLATDGSNNNFNFTVQNNGDAVTLKTPLTTALILTTIFDKDPLSVFKIDNVLKPRELFKLVEPPAPAPAPVAEPPASDKNNKKKKHKHNSPPAPPESSPQPSSENVKSADDDNVGFRCACVAWKQLVLALVLVLVLVS</sequence>
<organism evidence="1 2">
    <name type="scientific">Dioscorea alata</name>
    <name type="common">Purple yam</name>
    <dbReference type="NCBI Taxonomy" id="55571"/>
    <lineage>
        <taxon>Eukaryota</taxon>
        <taxon>Viridiplantae</taxon>
        <taxon>Streptophyta</taxon>
        <taxon>Embryophyta</taxon>
        <taxon>Tracheophyta</taxon>
        <taxon>Spermatophyta</taxon>
        <taxon>Magnoliopsida</taxon>
        <taxon>Liliopsida</taxon>
        <taxon>Dioscoreales</taxon>
        <taxon>Dioscoreaceae</taxon>
        <taxon>Dioscorea</taxon>
    </lineage>
</organism>
<protein>
    <submittedName>
        <fullName evidence="1">FAS1 domain-containing protein</fullName>
    </submittedName>
</protein>
<accession>A0ACB7VJT6</accession>